<accession>A0ACB7I6S2</accession>
<protein>
    <submittedName>
        <fullName evidence="1">Uncharacterized protein</fullName>
    </submittedName>
</protein>
<sequence length="107" mass="12637">MKPYKTRDRSFEINRDKWVWWGSVVWVSWNPPICSFWLVCVGSWSNGWTRIRGKDHSILYPLETLPVSVRSNDIEVAKWVMCSYLLNNSDSTYAYGFGGKKTYAYRK</sequence>
<keyword evidence="2" id="KW-1185">Reference proteome</keyword>
<evidence type="ECO:0000313" key="2">
    <source>
        <dbReference type="Proteomes" id="UP000091857"/>
    </source>
</evidence>
<gene>
    <name evidence="1" type="ORF">MANES_02G160150v8</name>
</gene>
<reference evidence="2" key="1">
    <citation type="journal article" date="2016" name="Nat. Biotechnol.">
        <title>Sequencing wild and cultivated cassava and related species reveals extensive interspecific hybridization and genetic diversity.</title>
        <authorList>
            <person name="Bredeson J.V."/>
            <person name="Lyons J.B."/>
            <person name="Prochnik S.E."/>
            <person name="Wu G.A."/>
            <person name="Ha C.M."/>
            <person name="Edsinger-Gonzales E."/>
            <person name="Grimwood J."/>
            <person name="Schmutz J."/>
            <person name="Rabbi I.Y."/>
            <person name="Egesi C."/>
            <person name="Nauluvula P."/>
            <person name="Lebot V."/>
            <person name="Ndunguru J."/>
            <person name="Mkamilo G."/>
            <person name="Bart R.S."/>
            <person name="Setter T.L."/>
            <person name="Gleadow R.M."/>
            <person name="Kulakow P."/>
            <person name="Ferguson M.E."/>
            <person name="Rounsley S."/>
            <person name="Rokhsar D.S."/>
        </authorList>
    </citation>
    <scope>NUCLEOTIDE SEQUENCE [LARGE SCALE GENOMIC DNA]</scope>
    <source>
        <strain evidence="2">cv. AM560-2</strain>
    </source>
</reference>
<name>A0ACB7I6S2_MANES</name>
<organism evidence="1 2">
    <name type="scientific">Manihot esculenta</name>
    <name type="common">Cassava</name>
    <name type="synonym">Jatropha manihot</name>
    <dbReference type="NCBI Taxonomy" id="3983"/>
    <lineage>
        <taxon>Eukaryota</taxon>
        <taxon>Viridiplantae</taxon>
        <taxon>Streptophyta</taxon>
        <taxon>Embryophyta</taxon>
        <taxon>Tracheophyta</taxon>
        <taxon>Spermatophyta</taxon>
        <taxon>Magnoliopsida</taxon>
        <taxon>eudicotyledons</taxon>
        <taxon>Gunneridae</taxon>
        <taxon>Pentapetalae</taxon>
        <taxon>rosids</taxon>
        <taxon>fabids</taxon>
        <taxon>Malpighiales</taxon>
        <taxon>Euphorbiaceae</taxon>
        <taxon>Crotonoideae</taxon>
        <taxon>Manihoteae</taxon>
        <taxon>Manihot</taxon>
    </lineage>
</organism>
<proteinExistence type="predicted"/>
<comment type="caution">
    <text evidence="1">The sequence shown here is derived from an EMBL/GenBank/DDBJ whole genome shotgun (WGS) entry which is preliminary data.</text>
</comment>
<dbReference type="EMBL" id="CM004388">
    <property type="protein sequence ID" value="KAG8660445.1"/>
    <property type="molecule type" value="Genomic_DNA"/>
</dbReference>
<evidence type="ECO:0000313" key="1">
    <source>
        <dbReference type="EMBL" id="KAG8660445.1"/>
    </source>
</evidence>
<dbReference type="Proteomes" id="UP000091857">
    <property type="component" value="Chromosome 2"/>
</dbReference>